<dbReference type="AlphaFoldDB" id="A0A7Y6IBP1"/>
<evidence type="ECO:0000313" key="2">
    <source>
        <dbReference type="Proteomes" id="UP000586042"/>
    </source>
</evidence>
<dbReference type="Gene3D" id="3.90.1200.10">
    <property type="match status" value="1"/>
</dbReference>
<proteinExistence type="predicted"/>
<keyword evidence="2" id="KW-1185">Reference proteome</keyword>
<dbReference type="RefSeq" id="WP_175591980.1">
    <property type="nucleotide sequence ID" value="NZ_JABWGN010000009.1"/>
</dbReference>
<organism evidence="1 2">
    <name type="scientific">Nonomuraea montanisoli</name>
    <dbReference type="NCBI Taxonomy" id="2741721"/>
    <lineage>
        <taxon>Bacteria</taxon>
        <taxon>Bacillati</taxon>
        <taxon>Actinomycetota</taxon>
        <taxon>Actinomycetes</taxon>
        <taxon>Streptosporangiales</taxon>
        <taxon>Streptosporangiaceae</taxon>
        <taxon>Nonomuraea</taxon>
    </lineage>
</organism>
<sequence length="272" mass="31372">MARFCRRAVGDHVIMADRSWPHAESIVLHIRDRHGKDWIAKHCRREEHFAQELVAYREWVPALGGLAPTLLGQDERHRTLLLTFEPGEVETYDGAGTYRQAGALIRRFHDAADQRAGDDFVALLAARLDRALSRGREIFSRRDADFLREQLKRLNCLPEPMRVPVHADNQPRNWLVDTSGTVRLIDFGLSRWDVWIRDLVRLYYRDWRREPELQDAFLDGYGRRLHAADLELLQVLGAITAVTTVLWARERGDAGFESQGWNTLALVRTEAG</sequence>
<gene>
    <name evidence="1" type="ORF">HTZ77_24320</name>
</gene>
<evidence type="ECO:0000313" key="1">
    <source>
        <dbReference type="EMBL" id="NUW34540.1"/>
    </source>
</evidence>
<name>A0A7Y6IBP1_9ACTN</name>
<reference evidence="1 2" key="1">
    <citation type="submission" date="2020-06" db="EMBL/GenBank/DDBJ databases">
        <title>Nonomuraea sp. SMC257, a novel actinomycete isolated from soil.</title>
        <authorList>
            <person name="Chanama M."/>
        </authorList>
    </citation>
    <scope>NUCLEOTIDE SEQUENCE [LARGE SCALE GENOMIC DNA]</scope>
    <source>
        <strain evidence="1 2">SMC257</strain>
    </source>
</reference>
<comment type="caution">
    <text evidence="1">The sequence shown here is derived from an EMBL/GenBank/DDBJ whole genome shotgun (WGS) entry which is preliminary data.</text>
</comment>
<dbReference type="SUPFAM" id="SSF56112">
    <property type="entry name" value="Protein kinase-like (PK-like)"/>
    <property type="match status" value="1"/>
</dbReference>
<dbReference type="InterPro" id="IPR011009">
    <property type="entry name" value="Kinase-like_dom_sf"/>
</dbReference>
<dbReference type="EMBL" id="JABWGN010000009">
    <property type="protein sequence ID" value="NUW34540.1"/>
    <property type="molecule type" value="Genomic_DNA"/>
</dbReference>
<accession>A0A7Y6IBP1</accession>
<evidence type="ECO:0008006" key="3">
    <source>
        <dbReference type="Google" id="ProtNLM"/>
    </source>
</evidence>
<protein>
    <recommendedName>
        <fullName evidence="3">Aminoglycoside phosphotransferase family protein</fullName>
    </recommendedName>
</protein>
<dbReference type="Proteomes" id="UP000586042">
    <property type="component" value="Unassembled WGS sequence"/>
</dbReference>